<dbReference type="Proteomes" id="UP000284178">
    <property type="component" value="Unassembled WGS sequence"/>
</dbReference>
<accession>A0A412FJC4</accession>
<dbReference type="PANTHER" id="PTHR20855:SF3">
    <property type="entry name" value="LD03007P"/>
    <property type="match status" value="1"/>
</dbReference>
<dbReference type="PANTHER" id="PTHR20855">
    <property type="entry name" value="ADIPOR/PROGESTIN RECEPTOR-RELATED"/>
    <property type="match status" value="1"/>
</dbReference>
<reference evidence="9 10" key="1">
    <citation type="submission" date="2018-08" db="EMBL/GenBank/DDBJ databases">
        <title>A genome reference for cultivated species of the human gut microbiota.</title>
        <authorList>
            <person name="Zou Y."/>
            <person name="Xue W."/>
            <person name="Luo G."/>
        </authorList>
    </citation>
    <scope>NUCLEOTIDE SEQUENCE [LARGE SCALE GENOMIC DNA]</scope>
    <source>
        <strain evidence="9 10">AF24-29</strain>
    </source>
</reference>
<evidence type="ECO:0000256" key="5">
    <source>
        <dbReference type="ARBA" id="ARBA00022989"/>
    </source>
</evidence>
<dbReference type="GO" id="GO:0046872">
    <property type="term" value="F:metal ion binding"/>
    <property type="evidence" value="ECO:0007669"/>
    <property type="project" value="UniProtKB-KW"/>
</dbReference>
<comment type="caution">
    <text evidence="9">The sequence shown here is derived from an EMBL/GenBank/DDBJ whole genome shotgun (WGS) entry which is preliminary data.</text>
</comment>
<comment type="similarity">
    <text evidence="2">Belongs to the UPF0073 (Hly-III) family.</text>
</comment>
<sequence>MFRWFKDVQDPISSYTHFLGACFGVIATVIFVAAGIANQRSLKTILACCVFSASMIALYSASSYYHTLSWDHPHHTLFRKLDHSMIYVLIAGTYTPLCLTYLPGQEGITFAVVIWAIALAGIVAKICWLSAPRILYTLLYLAMGWAVLFDWSGFSQMPSGCLTLIALGGIAYTIGAVIYMIKKPDLSKQWGFHELFHLFILLGSFFHFIAVLTYILL</sequence>
<keyword evidence="4 8" id="KW-0812">Transmembrane</keyword>
<keyword evidence="3" id="KW-1003">Cell membrane</keyword>
<evidence type="ECO:0000256" key="8">
    <source>
        <dbReference type="SAM" id="Phobius"/>
    </source>
</evidence>
<dbReference type="PROSITE" id="PS51257">
    <property type="entry name" value="PROKAR_LIPOPROTEIN"/>
    <property type="match status" value="1"/>
</dbReference>
<keyword evidence="7" id="KW-0862">Zinc</keyword>
<dbReference type="GO" id="GO:0005886">
    <property type="term" value="C:plasma membrane"/>
    <property type="evidence" value="ECO:0007669"/>
    <property type="project" value="UniProtKB-SubCell"/>
</dbReference>
<feature type="transmembrane region" description="Helical" evidence="8">
    <location>
        <begin position="44"/>
        <end position="65"/>
    </location>
</feature>
<keyword evidence="10" id="KW-1185">Reference proteome</keyword>
<feature type="binding site" evidence="7">
    <location>
        <position position="66"/>
    </location>
    <ligand>
        <name>Zn(2+)</name>
        <dbReference type="ChEBI" id="CHEBI:29105"/>
    </ligand>
</feature>
<dbReference type="Pfam" id="PF03006">
    <property type="entry name" value="HlyIII"/>
    <property type="match status" value="1"/>
</dbReference>
<feature type="transmembrane region" description="Helical" evidence="8">
    <location>
        <begin position="196"/>
        <end position="216"/>
    </location>
</feature>
<dbReference type="RefSeq" id="WP_117896085.1">
    <property type="nucleotide sequence ID" value="NZ_CABJCV010000028.1"/>
</dbReference>
<keyword evidence="7" id="KW-0479">Metal-binding</keyword>
<dbReference type="GO" id="GO:0140911">
    <property type="term" value="F:pore-forming activity"/>
    <property type="evidence" value="ECO:0007669"/>
    <property type="project" value="InterPro"/>
</dbReference>
<dbReference type="AlphaFoldDB" id="A0A412FJC4"/>
<proteinExistence type="inferred from homology"/>
<feature type="transmembrane region" description="Helical" evidence="8">
    <location>
        <begin position="15"/>
        <end position="37"/>
    </location>
</feature>
<feature type="binding site" evidence="7">
    <location>
        <position position="193"/>
    </location>
    <ligand>
        <name>Zn(2+)</name>
        <dbReference type="ChEBI" id="CHEBI:29105"/>
    </ligand>
</feature>
<gene>
    <name evidence="9" type="ORF">DWY25_16105</name>
</gene>
<evidence type="ECO:0000256" key="3">
    <source>
        <dbReference type="ARBA" id="ARBA00022475"/>
    </source>
</evidence>
<dbReference type="GeneID" id="83016921"/>
<evidence type="ECO:0000256" key="7">
    <source>
        <dbReference type="PIRSR" id="PIRSR604254-1"/>
    </source>
</evidence>
<evidence type="ECO:0000256" key="1">
    <source>
        <dbReference type="ARBA" id="ARBA00004651"/>
    </source>
</evidence>
<evidence type="ECO:0000256" key="2">
    <source>
        <dbReference type="ARBA" id="ARBA00008488"/>
    </source>
</evidence>
<dbReference type="NCBIfam" id="TIGR01065">
    <property type="entry name" value="hlyIII"/>
    <property type="match status" value="1"/>
</dbReference>
<dbReference type="InterPro" id="IPR005744">
    <property type="entry name" value="Hy-lIII"/>
</dbReference>
<evidence type="ECO:0000256" key="6">
    <source>
        <dbReference type="ARBA" id="ARBA00023136"/>
    </source>
</evidence>
<dbReference type="InterPro" id="IPR004254">
    <property type="entry name" value="AdipoR/HlyIII-related"/>
</dbReference>
<name>A0A412FJC4_9FIRM</name>
<feature type="binding site" evidence="7">
    <location>
        <position position="197"/>
    </location>
    <ligand>
        <name>Zn(2+)</name>
        <dbReference type="ChEBI" id="CHEBI:29105"/>
    </ligand>
</feature>
<comment type="subcellular location">
    <subcellularLocation>
        <location evidence="1">Cell membrane</location>
        <topology evidence="1">Multi-pass membrane protein</topology>
    </subcellularLocation>
</comment>
<keyword evidence="6 8" id="KW-0472">Membrane</keyword>
<feature type="transmembrane region" description="Helical" evidence="8">
    <location>
        <begin position="109"/>
        <end position="128"/>
    </location>
</feature>
<organism evidence="9 10">
    <name type="scientific">Holdemania filiformis</name>
    <dbReference type="NCBI Taxonomy" id="61171"/>
    <lineage>
        <taxon>Bacteria</taxon>
        <taxon>Bacillati</taxon>
        <taxon>Bacillota</taxon>
        <taxon>Erysipelotrichia</taxon>
        <taxon>Erysipelotrichales</taxon>
        <taxon>Erysipelotrichaceae</taxon>
        <taxon>Holdemania</taxon>
    </lineage>
</organism>
<protein>
    <submittedName>
        <fullName evidence="9">Hemolysin III family protein</fullName>
    </submittedName>
</protein>
<evidence type="ECO:0000256" key="4">
    <source>
        <dbReference type="ARBA" id="ARBA00022692"/>
    </source>
</evidence>
<evidence type="ECO:0000313" key="9">
    <source>
        <dbReference type="EMBL" id="RGR68230.1"/>
    </source>
</evidence>
<keyword evidence="5 8" id="KW-1133">Transmembrane helix</keyword>
<feature type="transmembrane region" description="Helical" evidence="8">
    <location>
        <begin position="134"/>
        <end position="154"/>
    </location>
</feature>
<dbReference type="EMBL" id="QRUP01000028">
    <property type="protein sequence ID" value="RGR68230.1"/>
    <property type="molecule type" value="Genomic_DNA"/>
</dbReference>
<evidence type="ECO:0000313" key="10">
    <source>
        <dbReference type="Proteomes" id="UP000284178"/>
    </source>
</evidence>
<feature type="transmembrane region" description="Helical" evidence="8">
    <location>
        <begin position="161"/>
        <end position="181"/>
    </location>
</feature>